<organism evidence="1 2">
    <name type="scientific">Pluteus cervinus</name>
    <dbReference type="NCBI Taxonomy" id="181527"/>
    <lineage>
        <taxon>Eukaryota</taxon>
        <taxon>Fungi</taxon>
        <taxon>Dikarya</taxon>
        <taxon>Basidiomycota</taxon>
        <taxon>Agaricomycotina</taxon>
        <taxon>Agaricomycetes</taxon>
        <taxon>Agaricomycetidae</taxon>
        <taxon>Agaricales</taxon>
        <taxon>Pluteineae</taxon>
        <taxon>Pluteaceae</taxon>
        <taxon>Pluteus</taxon>
    </lineage>
</organism>
<evidence type="ECO:0000313" key="2">
    <source>
        <dbReference type="Proteomes" id="UP000308600"/>
    </source>
</evidence>
<dbReference type="Proteomes" id="UP000308600">
    <property type="component" value="Unassembled WGS sequence"/>
</dbReference>
<keyword evidence="2" id="KW-1185">Reference proteome</keyword>
<accession>A0ACD3AB00</accession>
<gene>
    <name evidence="1" type="ORF">BDN72DRAFT_803606</name>
</gene>
<name>A0ACD3AB00_9AGAR</name>
<sequence>MCKAWKDEIENLLIFAGLFSAAVTAFVVESYQWLDVSPDPTAQLLAQLISLQFNTTIPVVSVIPTGPSPSAVRINAYWFLSLILSLSSVLIGVLCLQWLRDFQRPAVESFTEKLCRRQLQYKGLFAWKVPEIITLLPV</sequence>
<proteinExistence type="predicted"/>
<dbReference type="EMBL" id="ML208542">
    <property type="protein sequence ID" value="TFK63053.1"/>
    <property type="molecule type" value="Genomic_DNA"/>
</dbReference>
<feature type="non-terminal residue" evidence="1">
    <location>
        <position position="138"/>
    </location>
</feature>
<protein>
    <submittedName>
        <fullName evidence="1">Uncharacterized protein</fullName>
    </submittedName>
</protein>
<reference evidence="1 2" key="1">
    <citation type="journal article" date="2019" name="Nat. Ecol. Evol.">
        <title>Megaphylogeny resolves global patterns of mushroom evolution.</title>
        <authorList>
            <person name="Varga T."/>
            <person name="Krizsan K."/>
            <person name="Foldi C."/>
            <person name="Dima B."/>
            <person name="Sanchez-Garcia M."/>
            <person name="Sanchez-Ramirez S."/>
            <person name="Szollosi G.J."/>
            <person name="Szarkandi J.G."/>
            <person name="Papp V."/>
            <person name="Albert L."/>
            <person name="Andreopoulos W."/>
            <person name="Angelini C."/>
            <person name="Antonin V."/>
            <person name="Barry K.W."/>
            <person name="Bougher N.L."/>
            <person name="Buchanan P."/>
            <person name="Buyck B."/>
            <person name="Bense V."/>
            <person name="Catcheside P."/>
            <person name="Chovatia M."/>
            <person name="Cooper J."/>
            <person name="Damon W."/>
            <person name="Desjardin D."/>
            <person name="Finy P."/>
            <person name="Geml J."/>
            <person name="Haridas S."/>
            <person name="Hughes K."/>
            <person name="Justo A."/>
            <person name="Karasinski D."/>
            <person name="Kautmanova I."/>
            <person name="Kiss B."/>
            <person name="Kocsube S."/>
            <person name="Kotiranta H."/>
            <person name="LaButti K.M."/>
            <person name="Lechner B.E."/>
            <person name="Liimatainen K."/>
            <person name="Lipzen A."/>
            <person name="Lukacs Z."/>
            <person name="Mihaltcheva S."/>
            <person name="Morgado L.N."/>
            <person name="Niskanen T."/>
            <person name="Noordeloos M.E."/>
            <person name="Ohm R.A."/>
            <person name="Ortiz-Santana B."/>
            <person name="Ovrebo C."/>
            <person name="Racz N."/>
            <person name="Riley R."/>
            <person name="Savchenko A."/>
            <person name="Shiryaev A."/>
            <person name="Soop K."/>
            <person name="Spirin V."/>
            <person name="Szebenyi C."/>
            <person name="Tomsovsky M."/>
            <person name="Tulloss R.E."/>
            <person name="Uehling J."/>
            <person name="Grigoriev I.V."/>
            <person name="Vagvolgyi C."/>
            <person name="Papp T."/>
            <person name="Martin F.M."/>
            <person name="Miettinen O."/>
            <person name="Hibbett D.S."/>
            <person name="Nagy L.G."/>
        </authorList>
    </citation>
    <scope>NUCLEOTIDE SEQUENCE [LARGE SCALE GENOMIC DNA]</scope>
    <source>
        <strain evidence="1 2">NL-1719</strain>
    </source>
</reference>
<evidence type="ECO:0000313" key="1">
    <source>
        <dbReference type="EMBL" id="TFK63053.1"/>
    </source>
</evidence>